<keyword evidence="2" id="KW-1185">Reference proteome</keyword>
<dbReference type="AlphaFoldDB" id="A0A9Q4AC56"/>
<comment type="caution">
    <text evidence="1">The sequence shown here is derived from an EMBL/GenBank/DDBJ whole genome shotgun (WGS) entry which is preliminary data.</text>
</comment>
<name>A0A9Q4AC56_9FIRM</name>
<gene>
    <name evidence="1" type="ORF">L0P62_07030</name>
</gene>
<organism evidence="1 2">
    <name type="scientific">Anaerosalibacter bizertensis</name>
    <dbReference type="NCBI Taxonomy" id="932217"/>
    <lineage>
        <taxon>Bacteria</taxon>
        <taxon>Bacillati</taxon>
        <taxon>Bacillota</taxon>
        <taxon>Tissierellia</taxon>
        <taxon>Tissierellales</taxon>
        <taxon>Sporanaerobacteraceae</taxon>
        <taxon>Anaerosalibacter</taxon>
    </lineage>
</organism>
<reference evidence="1" key="1">
    <citation type="submission" date="2022-01" db="EMBL/GenBank/DDBJ databases">
        <title>Collection of gut derived symbiotic bacterial strains cultured from healthy donors.</title>
        <authorList>
            <person name="Lin H."/>
            <person name="Kohout C."/>
            <person name="Waligurski E."/>
            <person name="Pamer E.G."/>
        </authorList>
    </citation>
    <scope>NUCLEOTIDE SEQUENCE</scope>
    <source>
        <strain evidence="1">MSK.14.39</strain>
    </source>
</reference>
<protein>
    <submittedName>
        <fullName evidence="1">Uncharacterized protein</fullName>
    </submittedName>
</protein>
<proteinExistence type="predicted"/>
<sequence length="148" mass="15977">MKIKGFFSNLKSANEAIEELKKEGFKNAYLDANDHYIGNRNVQTNLPGADGAGSLSDLVINSGSNNIEKDEAPLAAANPMVSGMGNFEEITDINCSVVVETDGTNSTKAEEIIKNMGGITDDPNVSRNKEISKADIDFGEITKNTRKY</sequence>
<evidence type="ECO:0000313" key="1">
    <source>
        <dbReference type="EMBL" id="MCG4565198.1"/>
    </source>
</evidence>
<dbReference type="RefSeq" id="WP_226808007.1">
    <property type="nucleotide sequence ID" value="NZ_JAJBNW010000023.1"/>
</dbReference>
<dbReference type="EMBL" id="JAKNID010000023">
    <property type="protein sequence ID" value="MCG4565198.1"/>
    <property type="molecule type" value="Genomic_DNA"/>
</dbReference>
<evidence type="ECO:0000313" key="2">
    <source>
        <dbReference type="Proteomes" id="UP001108123"/>
    </source>
</evidence>
<dbReference type="Proteomes" id="UP001108123">
    <property type="component" value="Unassembled WGS sequence"/>
</dbReference>
<accession>A0A9Q4AC56</accession>